<gene>
    <name evidence="3" type="ORF">PCOR1329_LOCUS61866</name>
</gene>
<comment type="subcellular location">
    <subcellularLocation>
        <location evidence="1">Nucleus</location>
    </subcellularLocation>
</comment>
<name>A0ABN9VWH5_9DINO</name>
<evidence type="ECO:0000256" key="1">
    <source>
        <dbReference type="RuleBase" id="RU364024"/>
    </source>
</evidence>
<evidence type="ECO:0000313" key="3">
    <source>
        <dbReference type="EMBL" id="CAK0877961.1"/>
    </source>
</evidence>
<protein>
    <recommendedName>
        <fullName evidence="1">General transcription factor IIH subunit 4</fullName>
    </recommendedName>
</protein>
<comment type="caution">
    <text evidence="3">The sequence shown here is derived from an EMBL/GenBank/DDBJ whole genome shotgun (WGS) entry which is preliminary data.</text>
</comment>
<dbReference type="Pfam" id="PF03849">
    <property type="entry name" value="Tfb2"/>
    <property type="match status" value="2"/>
</dbReference>
<keyword evidence="1" id="KW-0539">Nucleus</keyword>
<dbReference type="InterPro" id="IPR004598">
    <property type="entry name" value="TFIIH_p52/Tfb2"/>
</dbReference>
<comment type="function">
    <text evidence="1">Component of the general transcription and DNA repair factor IIH (TFIIH) core complex which is involved in general and transcription-coupled nucleotide excision repair (NER) of damaged DNA.</text>
</comment>
<sequence>MAAMAAAGGLQGLAALAEFVAGLPAEDLDALYADDRFAGFVLQRLLPPLAQQVALRLLFGGRKPLEEAALRKWAAPSARGEMAEALAALRRLRVLVPAEGRAAQILRAPGSLETPPADALDNARPAGGSVALRPHCAPTRFPALCADGEGSASGRAPAHMRFRTSARFRAQPGAECAGWQVRAPALWIFADRRGKRRRQTRAPESHLRAQCRNQARPPAPCAAGARAAAARVIRQCAPPCVSSLPCLRFLRAGRPPAPPASPAARPQVCAPAGHLRAHLGLRAQSGEAAISRQKKLAHPRRPARSRGYGRRLARQRHVGHMSPGWSPRAFIAAAAGSRVGGPRAWRGPRAESARARLRRGAQETSGSQVCAPVAPGSQICASAVANTTIRGRRARCGKLAMTELGFLISARDAELETYLRTQIRNLGAATPLLALHARFQASLSARLLGRGSGRMAALVAECRAGPWPPGSWQDREQAARPALRSAAAGLRVAGRPRRRRNAAWHAADPPPRGFARATDEELEASAAGPRLPAFAGQGGPLPSPARGGDGDAVFGDGGDGDHAPGDWRPRDFQSEATAFGFGLMADWRLAGGDMVKSQCDGDGTESGVSVEPVVDVAGESEAVVVDVRLVVPFQPAAEIDGDGSHVPESVDSGEEPLAELGAVSEVDVEDFLDKILTASGPEGGAQSVSMEDVVRQIDSDGMDIDRVHAFMSSTRFRQCFRVMGVRIYRVVVGGTGLSAAAEAAKASGERPASGTRHSGEPVIQQELQQHAVSRWDRLLQLLVDGLPALSAGGPGAGLAAAIERLDLQRAGQLTSAGFRFVLEERHQQLWALVLAFLGRQRDEGSGQHAGPLRTVLLLGDAKIGQPLELDAQSKAEGGFAAMLAEIGVLSGPTGPGGATYFATPAAAAMFRRDASSALSRSITGSPADPGLQPHLYHPSCQRRWSTPEGGRATECGIVVESNFKVCFSDDD</sequence>
<dbReference type="PANTHER" id="PTHR13152">
    <property type="entry name" value="TFIIH, POLYPEPTIDE 4"/>
    <property type="match status" value="1"/>
</dbReference>
<keyword evidence="1" id="KW-0805">Transcription regulation</keyword>
<feature type="region of interest" description="Disordered" evidence="2">
    <location>
        <begin position="488"/>
        <end position="566"/>
    </location>
</feature>
<accession>A0ABN9VWH5</accession>
<keyword evidence="1" id="KW-0804">Transcription</keyword>
<dbReference type="Proteomes" id="UP001189429">
    <property type="component" value="Unassembled WGS sequence"/>
</dbReference>
<evidence type="ECO:0000313" key="4">
    <source>
        <dbReference type="Proteomes" id="UP001189429"/>
    </source>
</evidence>
<dbReference type="PANTHER" id="PTHR13152:SF0">
    <property type="entry name" value="GENERAL TRANSCRIPTION FACTOR IIH SUBUNIT 4"/>
    <property type="match status" value="1"/>
</dbReference>
<keyword evidence="1" id="KW-0234">DNA repair</keyword>
<comment type="similarity">
    <text evidence="1">Belongs to the TFB2 family.</text>
</comment>
<organism evidence="3 4">
    <name type="scientific">Prorocentrum cordatum</name>
    <dbReference type="NCBI Taxonomy" id="2364126"/>
    <lineage>
        <taxon>Eukaryota</taxon>
        <taxon>Sar</taxon>
        <taxon>Alveolata</taxon>
        <taxon>Dinophyceae</taxon>
        <taxon>Prorocentrales</taxon>
        <taxon>Prorocentraceae</taxon>
        <taxon>Prorocentrum</taxon>
    </lineage>
</organism>
<proteinExistence type="inferred from homology"/>
<evidence type="ECO:0000256" key="2">
    <source>
        <dbReference type="SAM" id="MobiDB-lite"/>
    </source>
</evidence>
<keyword evidence="4" id="KW-1185">Reference proteome</keyword>
<dbReference type="EMBL" id="CAUYUJ010017793">
    <property type="protein sequence ID" value="CAK0877961.1"/>
    <property type="molecule type" value="Genomic_DNA"/>
</dbReference>
<reference evidence="3" key="1">
    <citation type="submission" date="2023-10" db="EMBL/GenBank/DDBJ databases">
        <authorList>
            <person name="Chen Y."/>
            <person name="Shah S."/>
            <person name="Dougan E. K."/>
            <person name="Thang M."/>
            <person name="Chan C."/>
        </authorList>
    </citation>
    <scope>NUCLEOTIDE SEQUENCE [LARGE SCALE GENOMIC DNA]</scope>
</reference>
<keyword evidence="1" id="KW-0227">DNA damage</keyword>